<accession>A0A6G0ZMX2</accession>
<protein>
    <submittedName>
        <fullName evidence="2">Uncharacterized protein</fullName>
    </submittedName>
</protein>
<sequence>MVASTCRKLKSNYASVVVMVGDSTASSGAPPIIITTTRAAFQSWRTTSRSRLGNIRNRLSVAGSSTSLYNHPPHCSCFDRQTRSEMMPERSRKHVIKIRSPICQSPKLVGENNRHWKWTSVVDPAEIISTGRRRRMIKRGLKSLSSSTSHDRRGEYNNIKRIVDNILKAGLLMSTNERDRRTCGFCSADSFRRRQCRGRKKHSCLKHGSGTGRKRPSENLCNRNFAYTRTRALASMCVFYGGDVIAAQRRENDGEREKPAAYMFMYAYVLYGGFRKLSFRSSLYYNIILLFLERNKAGPPQRLDPRLQVSVLKRRFLNSAGKQTSDSAEIAWHDVCLAGYEGFELLGFKFEVEDTAFSMVATVLFMVLFYFGLYIRQCDELGVERFNS</sequence>
<evidence type="ECO:0000313" key="3">
    <source>
        <dbReference type="Proteomes" id="UP000478052"/>
    </source>
</evidence>
<keyword evidence="1" id="KW-1133">Transmembrane helix</keyword>
<name>A0A6G0ZMX2_APHCR</name>
<keyword evidence="1" id="KW-0812">Transmembrane</keyword>
<feature type="transmembrane region" description="Helical" evidence="1">
    <location>
        <begin position="356"/>
        <end position="375"/>
    </location>
</feature>
<dbReference type="Proteomes" id="UP000478052">
    <property type="component" value="Unassembled WGS sequence"/>
</dbReference>
<reference evidence="2 3" key="1">
    <citation type="submission" date="2019-08" db="EMBL/GenBank/DDBJ databases">
        <title>Whole genome of Aphis craccivora.</title>
        <authorList>
            <person name="Voronova N.V."/>
            <person name="Shulinski R.S."/>
            <person name="Bandarenka Y.V."/>
            <person name="Zhorov D.G."/>
            <person name="Warner D."/>
        </authorList>
    </citation>
    <scope>NUCLEOTIDE SEQUENCE [LARGE SCALE GENOMIC DNA]</scope>
    <source>
        <strain evidence="2">180601</strain>
        <tissue evidence="2">Whole Body</tissue>
    </source>
</reference>
<dbReference type="EMBL" id="VUJU01000141">
    <property type="protein sequence ID" value="KAF0772727.1"/>
    <property type="molecule type" value="Genomic_DNA"/>
</dbReference>
<keyword evidence="3" id="KW-1185">Reference proteome</keyword>
<comment type="caution">
    <text evidence="2">The sequence shown here is derived from an EMBL/GenBank/DDBJ whole genome shotgun (WGS) entry which is preliminary data.</text>
</comment>
<organism evidence="2 3">
    <name type="scientific">Aphis craccivora</name>
    <name type="common">Cowpea aphid</name>
    <dbReference type="NCBI Taxonomy" id="307492"/>
    <lineage>
        <taxon>Eukaryota</taxon>
        <taxon>Metazoa</taxon>
        <taxon>Ecdysozoa</taxon>
        <taxon>Arthropoda</taxon>
        <taxon>Hexapoda</taxon>
        <taxon>Insecta</taxon>
        <taxon>Pterygota</taxon>
        <taxon>Neoptera</taxon>
        <taxon>Paraneoptera</taxon>
        <taxon>Hemiptera</taxon>
        <taxon>Sternorrhyncha</taxon>
        <taxon>Aphidomorpha</taxon>
        <taxon>Aphidoidea</taxon>
        <taxon>Aphididae</taxon>
        <taxon>Aphidini</taxon>
        <taxon>Aphis</taxon>
        <taxon>Aphis</taxon>
    </lineage>
</organism>
<keyword evidence="1" id="KW-0472">Membrane</keyword>
<evidence type="ECO:0000313" key="2">
    <source>
        <dbReference type="EMBL" id="KAF0772727.1"/>
    </source>
</evidence>
<gene>
    <name evidence="2" type="ORF">FWK35_00017055</name>
</gene>
<dbReference type="AlphaFoldDB" id="A0A6G0ZMX2"/>
<dbReference type="OrthoDB" id="6628581at2759"/>
<proteinExistence type="predicted"/>
<evidence type="ECO:0000256" key="1">
    <source>
        <dbReference type="SAM" id="Phobius"/>
    </source>
</evidence>